<protein>
    <submittedName>
        <fullName evidence="4">Uncharacterized protein</fullName>
    </submittedName>
</protein>
<keyword evidence="2" id="KW-0396">Initiation factor</keyword>
<evidence type="ECO:0000256" key="2">
    <source>
        <dbReference type="ARBA" id="ARBA00022540"/>
    </source>
</evidence>
<evidence type="ECO:0000256" key="1">
    <source>
        <dbReference type="ARBA" id="ARBA00022490"/>
    </source>
</evidence>
<name>A0A7R8WTH2_9CRUS</name>
<feature type="non-terminal residue" evidence="4">
    <location>
        <position position="1"/>
    </location>
</feature>
<organism evidence="4">
    <name type="scientific">Cyprideis torosa</name>
    <dbReference type="NCBI Taxonomy" id="163714"/>
    <lineage>
        <taxon>Eukaryota</taxon>
        <taxon>Metazoa</taxon>
        <taxon>Ecdysozoa</taxon>
        <taxon>Arthropoda</taxon>
        <taxon>Crustacea</taxon>
        <taxon>Oligostraca</taxon>
        <taxon>Ostracoda</taxon>
        <taxon>Podocopa</taxon>
        <taxon>Podocopida</taxon>
        <taxon>Cytherocopina</taxon>
        <taxon>Cytheroidea</taxon>
        <taxon>Cytherideidae</taxon>
        <taxon>Cyprideis</taxon>
    </lineage>
</organism>
<dbReference type="PANTHER" id="PTHR13242">
    <property type="entry name" value="EUKARYOTIC TRANSLATION INITIATION FACTOR 3"/>
    <property type="match status" value="1"/>
</dbReference>
<dbReference type="AlphaFoldDB" id="A0A7R8WTH2"/>
<dbReference type="GO" id="GO:0003743">
    <property type="term" value="F:translation initiation factor activity"/>
    <property type="evidence" value="ECO:0007669"/>
    <property type="project" value="UniProtKB-KW"/>
</dbReference>
<proteinExistence type="predicted"/>
<dbReference type="GO" id="GO:0005852">
    <property type="term" value="C:eukaryotic translation initiation factor 3 complex"/>
    <property type="evidence" value="ECO:0007669"/>
    <property type="project" value="InterPro"/>
</dbReference>
<keyword evidence="3" id="KW-0648">Protein biosynthesis</keyword>
<accession>A0A7R8WTH2</accession>
<dbReference type="InterPro" id="IPR019382">
    <property type="entry name" value="eIF3l"/>
</dbReference>
<sequence length="104" mass="12784">MDYGYDAEYHTGDPRLDQEYQRQTYVYKLPEPVRDFIINFYRAYKENDQVALQELYEVGYPALTEDFFKTQPWPIDEDIEDLVDKDSTFLILYRELYFRHIYAR</sequence>
<dbReference type="PANTHER" id="PTHR13242:SF0">
    <property type="entry name" value="EUKARYOTIC TRANSLATION INITIATION FACTOR 3 SUBUNIT L"/>
    <property type="match status" value="1"/>
</dbReference>
<dbReference type="EMBL" id="OB692538">
    <property type="protein sequence ID" value="CAD7237829.1"/>
    <property type="molecule type" value="Genomic_DNA"/>
</dbReference>
<keyword evidence="1" id="KW-0963">Cytoplasm</keyword>
<dbReference type="OrthoDB" id="15082at2759"/>
<evidence type="ECO:0000256" key="3">
    <source>
        <dbReference type="ARBA" id="ARBA00022917"/>
    </source>
</evidence>
<gene>
    <name evidence="4" type="ORF">CTOB1V02_LOCUS15644</name>
</gene>
<evidence type="ECO:0000313" key="4">
    <source>
        <dbReference type="EMBL" id="CAD7237829.1"/>
    </source>
</evidence>
<reference evidence="4" key="1">
    <citation type="submission" date="2020-11" db="EMBL/GenBank/DDBJ databases">
        <authorList>
            <person name="Tran Van P."/>
        </authorList>
    </citation>
    <scope>NUCLEOTIDE SEQUENCE</scope>
</reference>